<name>A0A0K2SWP8_LEPSM</name>
<reference evidence="3" key="1">
    <citation type="submission" date="2014-05" db="EMBL/GenBank/DDBJ databases">
        <authorList>
            <person name="Chronopoulou M."/>
        </authorList>
    </citation>
    <scope>NUCLEOTIDE SEQUENCE</scope>
    <source>
        <tissue evidence="3">Whole organism</tissue>
    </source>
</reference>
<dbReference type="AlphaFoldDB" id="A0A0K2SWP8"/>
<feature type="signal peptide" evidence="2">
    <location>
        <begin position="1"/>
        <end position="17"/>
    </location>
</feature>
<proteinExistence type="predicted"/>
<evidence type="ECO:0000256" key="2">
    <source>
        <dbReference type="SAM" id="SignalP"/>
    </source>
</evidence>
<keyword evidence="2" id="KW-0732">Signal</keyword>
<feature type="region of interest" description="Disordered" evidence="1">
    <location>
        <begin position="262"/>
        <end position="515"/>
    </location>
</feature>
<accession>A0A0K2SWP8</accession>
<feature type="compositionally biased region" description="Low complexity" evidence="1">
    <location>
        <begin position="393"/>
        <end position="413"/>
    </location>
</feature>
<organism evidence="3">
    <name type="scientific">Lepeophtheirus salmonis</name>
    <name type="common">Salmon louse</name>
    <name type="synonym">Caligus salmonis</name>
    <dbReference type="NCBI Taxonomy" id="72036"/>
    <lineage>
        <taxon>Eukaryota</taxon>
        <taxon>Metazoa</taxon>
        <taxon>Ecdysozoa</taxon>
        <taxon>Arthropoda</taxon>
        <taxon>Crustacea</taxon>
        <taxon>Multicrustacea</taxon>
        <taxon>Hexanauplia</taxon>
        <taxon>Copepoda</taxon>
        <taxon>Siphonostomatoida</taxon>
        <taxon>Caligidae</taxon>
        <taxon>Lepeophtheirus</taxon>
    </lineage>
</organism>
<evidence type="ECO:0000313" key="3">
    <source>
        <dbReference type="EMBL" id="CDW17701.1"/>
    </source>
</evidence>
<feature type="chain" id="PRO_5005487257" evidence="2">
    <location>
        <begin position="18"/>
        <end position="515"/>
    </location>
</feature>
<dbReference type="EMBL" id="HACA01000340">
    <property type="protein sequence ID" value="CDW17701.1"/>
    <property type="molecule type" value="Transcribed_RNA"/>
</dbReference>
<feature type="compositionally biased region" description="Polar residues" evidence="1">
    <location>
        <begin position="286"/>
        <end position="301"/>
    </location>
</feature>
<feature type="compositionally biased region" description="Low complexity" evidence="1">
    <location>
        <begin position="302"/>
        <end position="359"/>
    </location>
</feature>
<feature type="compositionally biased region" description="Low complexity" evidence="1">
    <location>
        <begin position="466"/>
        <end position="506"/>
    </location>
</feature>
<feature type="compositionally biased region" description="Gly residues" evidence="1">
    <location>
        <begin position="360"/>
        <end position="392"/>
    </location>
</feature>
<feature type="compositionally biased region" description="Low complexity" evidence="1">
    <location>
        <begin position="448"/>
        <end position="458"/>
    </location>
</feature>
<sequence length="515" mass="54112">MKVFIAFCLIGVALVHSQNFGRQNFRSSGNRNFRKGRQFNTQPPIPTGGGIDFSGCQNDIETGLCCIEKDETVSSIQKDPLLECTHKNVEKCHYTYITQFSPSQEEVCDENFEKSCQITFKQQAFNETIKKCYKPLEKVCNGQGPEECRTLYESSCTTKYVEKQPGKFVGDTSCEKLPIEICGAGCTTEEGPEECHDKTVTSLVDIPEEICDLNPQKTCRFQTKLVPRLKPAHECTTIPQETCNLKFTQPRKVDKPLKTKWCLDDTPPVPGETYDENNALGAPIGSFSQNSNSFAQPDNSVGSQQQSSSSSSSFGPQQQSSSFGGSSSSSFGPQQSSSFGSQSSSGGLQQVSSFGQQGSSFGGSQQGSSFGGSQQGSSFGGSQQGSSFGGSQQGSSFGSSQQGSSFSGSQQGSSFGGSQQGSSIGGSQQGSTFGGSQQGSSLGGSSFGGSQQASSFGGSSFGGSQQGSSFDGSQQTSSFGGSSSFGGPSSQSFSNQGFQSSGSSSQNNLDSYGSI</sequence>
<feature type="compositionally biased region" description="Gly residues" evidence="1">
    <location>
        <begin position="414"/>
        <end position="447"/>
    </location>
</feature>
<protein>
    <submittedName>
        <fullName evidence="3">Uncharacterized protein</fullName>
    </submittedName>
</protein>
<evidence type="ECO:0000256" key="1">
    <source>
        <dbReference type="SAM" id="MobiDB-lite"/>
    </source>
</evidence>